<name>A0A1M7B800_9FIRM</name>
<sequence>MKKENNDEKEFIKGYDITKYERPSIAADIAVFSIMPDEKDNYRKLPEQKLRLLLIRRGAHPFRNDWALPGGFARKGETVRETASRELFEETHIKRAYMELVDVYSDKDRDPRGWIISNTFMALMDGNKCKHRAGDDASEAQWFDIELEKEAEERNFLKGEDSIEIDTVYCLKLSCEDIKLSSRVKEIKSYQDYHESVSYNILESGGLAFDHAMIIVCALKKLREITEIDGRITFNLMPEYFTLTQLQKAFETILDEELLAANFRRKIAGLVNETDKVLEGAGHRPAKLFKRNVEAFYKSR</sequence>
<dbReference type="Pfam" id="PF21906">
    <property type="entry name" value="WHD_NrtR"/>
    <property type="match status" value="1"/>
</dbReference>
<organism evidence="3 4">
    <name type="scientific">Anaerocolumna jejuensis DSM 15929</name>
    <dbReference type="NCBI Taxonomy" id="1121322"/>
    <lineage>
        <taxon>Bacteria</taxon>
        <taxon>Bacillati</taxon>
        <taxon>Bacillota</taxon>
        <taxon>Clostridia</taxon>
        <taxon>Lachnospirales</taxon>
        <taxon>Lachnospiraceae</taxon>
        <taxon>Anaerocolumna</taxon>
    </lineage>
</organism>
<dbReference type="InterPro" id="IPR036390">
    <property type="entry name" value="WH_DNA-bd_sf"/>
</dbReference>
<dbReference type="PROSITE" id="PS00893">
    <property type="entry name" value="NUDIX_BOX"/>
    <property type="match status" value="1"/>
</dbReference>
<dbReference type="InterPro" id="IPR036388">
    <property type="entry name" value="WH-like_DNA-bd_sf"/>
</dbReference>
<dbReference type="EMBL" id="FRAC01000035">
    <property type="protein sequence ID" value="SHL51073.1"/>
    <property type="molecule type" value="Genomic_DNA"/>
</dbReference>
<dbReference type="Gene3D" id="1.10.10.10">
    <property type="entry name" value="Winged helix-like DNA-binding domain superfamily/Winged helix DNA-binding domain"/>
    <property type="match status" value="1"/>
</dbReference>
<evidence type="ECO:0000313" key="3">
    <source>
        <dbReference type="EMBL" id="SHL51073.1"/>
    </source>
</evidence>
<dbReference type="CDD" id="cd18873">
    <property type="entry name" value="NUDIX_NadM_like"/>
    <property type="match status" value="1"/>
</dbReference>
<dbReference type="Gene3D" id="3.90.79.10">
    <property type="entry name" value="Nucleoside Triphosphate Pyrophosphohydrolase"/>
    <property type="match status" value="1"/>
</dbReference>
<dbReference type="STRING" id="1121322.SAMN02745136_05060"/>
<dbReference type="InterPro" id="IPR020084">
    <property type="entry name" value="NUDIX_hydrolase_CS"/>
</dbReference>
<dbReference type="PANTHER" id="PTHR43736:SF4">
    <property type="entry name" value="SLR1690 PROTEIN"/>
    <property type="match status" value="1"/>
</dbReference>
<dbReference type="SUPFAM" id="SSF55811">
    <property type="entry name" value="Nudix"/>
    <property type="match status" value="1"/>
</dbReference>
<dbReference type="RefSeq" id="WP_073279972.1">
    <property type="nucleotide sequence ID" value="NZ_FRAC01000035.1"/>
</dbReference>
<dbReference type="InterPro" id="IPR000086">
    <property type="entry name" value="NUDIX_hydrolase_dom"/>
</dbReference>
<keyword evidence="4" id="KW-1185">Reference proteome</keyword>
<dbReference type="AlphaFoldDB" id="A0A1M7B800"/>
<feature type="domain" description="Nudix hydrolase" evidence="2">
    <location>
        <begin position="27"/>
        <end position="166"/>
    </location>
</feature>
<evidence type="ECO:0000259" key="2">
    <source>
        <dbReference type="PROSITE" id="PS51462"/>
    </source>
</evidence>
<gene>
    <name evidence="3" type="ORF">SAMN02745136_05060</name>
</gene>
<dbReference type="PROSITE" id="PS51462">
    <property type="entry name" value="NUDIX"/>
    <property type="match status" value="1"/>
</dbReference>
<evidence type="ECO:0000256" key="1">
    <source>
        <dbReference type="ARBA" id="ARBA00022801"/>
    </source>
</evidence>
<keyword evidence="1" id="KW-0378">Hydrolase</keyword>
<proteinExistence type="predicted"/>
<protein>
    <submittedName>
        <fullName evidence="3">ADP-ribose pyrophosphatase YjhB, NUDIX family</fullName>
    </submittedName>
</protein>
<dbReference type="Proteomes" id="UP000184386">
    <property type="component" value="Unassembled WGS sequence"/>
</dbReference>
<dbReference type="SUPFAM" id="SSF46785">
    <property type="entry name" value="Winged helix' DNA-binding domain"/>
    <property type="match status" value="1"/>
</dbReference>
<dbReference type="InterPro" id="IPR054105">
    <property type="entry name" value="WHD_NrtR"/>
</dbReference>
<dbReference type="GO" id="GO:0016787">
    <property type="term" value="F:hydrolase activity"/>
    <property type="evidence" value="ECO:0007669"/>
    <property type="project" value="UniProtKB-KW"/>
</dbReference>
<dbReference type="OrthoDB" id="9786141at2"/>
<dbReference type="InterPro" id="IPR015797">
    <property type="entry name" value="NUDIX_hydrolase-like_dom_sf"/>
</dbReference>
<evidence type="ECO:0000313" key="4">
    <source>
        <dbReference type="Proteomes" id="UP000184386"/>
    </source>
</evidence>
<reference evidence="3 4" key="1">
    <citation type="submission" date="2016-11" db="EMBL/GenBank/DDBJ databases">
        <authorList>
            <person name="Jaros S."/>
            <person name="Januszkiewicz K."/>
            <person name="Wedrychowicz H."/>
        </authorList>
    </citation>
    <scope>NUCLEOTIDE SEQUENCE [LARGE SCALE GENOMIC DNA]</scope>
    <source>
        <strain evidence="3 4">DSM 15929</strain>
    </source>
</reference>
<dbReference type="Pfam" id="PF00293">
    <property type="entry name" value="NUDIX"/>
    <property type="match status" value="1"/>
</dbReference>
<accession>A0A1M7B800</accession>
<dbReference type="PANTHER" id="PTHR43736">
    <property type="entry name" value="ADP-RIBOSE PYROPHOSPHATASE"/>
    <property type="match status" value="1"/>
</dbReference>